<proteinExistence type="predicted"/>
<keyword evidence="2" id="KW-1185">Reference proteome</keyword>
<sequence>MHLQNHTGVAVSEDAVLFAYRQETSREKRERGIFPLVDQLKLQRRKHTDPIVGRCARMEELHIPHIHCFHPAPSQPTSYPNFQEPMNPATIKRHNIQRVESSSHMGFS</sequence>
<evidence type="ECO:0000313" key="2">
    <source>
        <dbReference type="Proteomes" id="UP000298652"/>
    </source>
</evidence>
<name>A0A4U6VDF7_SETVI</name>
<dbReference type="Proteomes" id="UP000298652">
    <property type="component" value="Chromosome 3"/>
</dbReference>
<dbReference type="EMBL" id="CM016554">
    <property type="protein sequence ID" value="TKW26334.1"/>
    <property type="molecule type" value="Genomic_DNA"/>
</dbReference>
<dbReference type="EMBL" id="CM016554">
    <property type="protein sequence ID" value="TKW26333.1"/>
    <property type="molecule type" value="Genomic_DNA"/>
</dbReference>
<evidence type="ECO:0000313" key="1">
    <source>
        <dbReference type="EMBL" id="TKW26334.1"/>
    </source>
</evidence>
<dbReference type="AlphaFoldDB" id="A0A4U6VDF7"/>
<accession>A0A4U6VDF7</accession>
<protein>
    <submittedName>
        <fullName evidence="1">Uncharacterized protein</fullName>
    </submittedName>
</protein>
<organism evidence="1 2">
    <name type="scientific">Setaria viridis</name>
    <name type="common">Green bristlegrass</name>
    <name type="synonym">Setaria italica subsp. viridis</name>
    <dbReference type="NCBI Taxonomy" id="4556"/>
    <lineage>
        <taxon>Eukaryota</taxon>
        <taxon>Viridiplantae</taxon>
        <taxon>Streptophyta</taxon>
        <taxon>Embryophyta</taxon>
        <taxon>Tracheophyta</taxon>
        <taxon>Spermatophyta</taxon>
        <taxon>Magnoliopsida</taxon>
        <taxon>Liliopsida</taxon>
        <taxon>Poales</taxon>
        <taxon>Poaceae</taxon>
        <taxon>PACMAD clade</taxon>
        <taxon>Panicoideae</taxon>
        <taxon>Panicodae</taxon>
        <taxon>Paniceae</taxon>
        <taxon>Cenchrinae</taxon>
        <taxon>Setaria</taxon>
    </lineage>
</organism>
<dbReference type="Gramene" id="TKW26333">
    <property type="protein sequence ID" value="TKW26333"/>
    <property type="gene ID" value="SEVIR_3G181200v2"/>
</dbReference>
<reference evidence="1 2" key="1">
    <citation type="submission" date="2019-03" db="EMBL/GenBank/DDBJ databases">
        <title>WGS assembly of Setaria viridis.</title>
        <authorList>
            <person name="Huang P."/>
            <person name="Jenkins J."/>
            <person name="Grimwood J."/>
            <person name="Barry K."/>
            <person name="Healey A."/>
            <person name="Mamidi S."/>
            <person name="Sreedasyam A."/>
            <person name="Shu S."/>
            <person name="Feldman M."/>
            <person name="Wu J."/>
            <person name="Yu Y."/>
            <person name="Chen C."/>
            <person name="Johnson J."/>
            <person name="Rokhsar D."/>
            <person name="Baxter I."/>
            <person name="Schmutz J."/>
            <person name="Brutnell T."/>
            <person name="Kellogg E."/>
        </authorList>
    </citation>
    <scope>NUCLEOTIDE SEQUENCE [LARGE SCALE GENOMIC DNA]</scope>
    <source>
        <strain evidence="2">cv. A10</strain>
    </source>
</reference>
<dbReference type="Gramene" id="TKW26334">
    <property type="protein sequence ID" value="TKW26334"/>
    <property type="gene ID" value="SEVIR_3G181200v2"/>
</dbReference>
<gene>
    <name evidence="1" type="ORF">SEVIR_3G181200v2</name>
</gene>